<evidence type="ECO:0000313" key="3">
    <source>
        <dbReference type="Proteomes" id="UP001189429"/>
    </source>
</evidence>
<dbReference type="Proteomes" id="UP001189429">
    <property type="component" value="Unassembled WGS sequence"/>
</dbReference>
<comment type="caution">
    <text evidence="2">The sequence shown here is derived from an EMBL/GenBank/DDBJ whole genome shotgun (WGS) entry which is preliminary data.</text>
</comment>
<evidence type="ECO:0000313" key="2">
    <source>
        <dbReference type="EMBL" id="CAK0800620.1"/>
    </source>
</evidence>
<organism evidence="2 3">
    <name type="scientific">Prorocentrum cordatum</name>
    <dbReference type="NCBI Taxonomy" id="2364126"/>
    <lineage>
        <taxon>Eukaryota</taxon>
        <taxon>Sar</taxon>
        <taxon>Alveolata</taxon>
        <taxon>Dinophyceae</taxon>
        <taxon>Prorocentrales</taxon>
        <taxon>Prorocentraceae</taxon>
        <taxon>Prorocentrum</taxon>
    </lineage>
</organism>
<accession>A0ABN9Q4G0</accession>
<evidence type="ECO:0008006" key="4">
    <source>
        <dbReference type="Google" id="ProtNLM"/>
    </source>
</evidence>
<sequence>MVCCNDLFLIMVVKTLQVQFQIQNFLLLLSFGSALPFTYSVYKLWFFIPCPPMASVVSNLSLGFAFCFFFALGFGTFGAAEGAFWRIR</sequence>
<keyword evidence="1" id="KW-0472">Membrane</keyword>
<reference evidence="2" key="1">
    <citation type="submission" date="2023-10" db="EMBL/GenBank/DDBJ databases">
        <authorList>
            <person name="Chen Y."/>
            <person name="Shah S."/>
            <person name="Dougan E. K."/>
            <person name="Thang M."/>
            <person name="Chan C."/>
        </authorList>
    </citation>
    <scope>NUCLEOTIDE SEQUENCE [LARGE SCALE GENOMIC DNA]</scope>
</reference>
<feature type="transmembrane region" description="Helical" evidence="1">
    <location>
        <begin position="24"/>
        <end position="42"/>
    </location>
</feature>
<name>A0ABN9Q4G0_9DINO</name>
<evidence type="ECO:0000256" key="1">
    <source>
        <dbReference type="SAM" id="Phobius"/>
    </source>
</evidence>
<gene>
    <name evidence="2" type="ORF">PCOR1329_LOCUS8725</name>
</gene>
<dbReference type="EMBL" id="CAUYUJ010002403">
    <property type="protein sequence ID" value="CAK0800620.1"/>
    <property type="molecule type" value="Genomic_DNA"/>
</dbReference>
<keyword evidence="1" id="KW-1133">Transmembrane helix</keyword>
<protein>
    <recommendedName>
        <fullName evidence="4">Transmembrane 9 superfamily member</fullName>
    </recommendedName>
</protein>
<feature type="transmembrane region" description="Helical" evidence="1">
    <location>
        <begin position="62"/>
        <end position="85"/>
    </location>
</feature>
<keyword evidence="1" id="KW-0812">Transmembrane</keyword>
<keyword evidence="3" id="KW-1185">Reference proteome</keyword>
<proteinExistence type="predicted"/>